<dbReference type="InterPro" id="IPR041719">
    <property type="entry name" value="Ferritin_prok"/>
</dbReference>
<organism evidence="8 9">
    <name type="scientific">Rhodococcus spelaei</name>
    <dbReference type="NCBI Taxonomy" id="2546320"/>
    <lineage>
        <taxon>Bacteria</taxon>
        <taxon>Bacillati</taxon>
        <taxon>Actinomycetota</taxon>
        <taxon>Actinomycetes</taxon>
        <taxon>Mycobacteriales</taxon>
        <taxon>Nocardiaceae</taxon>
        <taxon>Rhodococcus</taxon>
    </lineage>
</organism>
<dbReference type="InterPro" id="IPR008331">
    <property type="entry name" value="Ferritin_DPS_dom"/>
</dbReference>
<feature type="binding site" evidence="5">
    <location>
        <position position="57"/>
    </location>
    <ligand>
        <name>Fe cation</name>
        <dbReference type="ChEBI" id="CHEBI:24875"/>
        <label>1</label>
    </ligand>
</feature>
<dbReference type="InterPro" id="IPR001519">
    <property type="entry name" value="Ferritin"/>
</dbReference>
<dbReference type="Gene3D" id="1.20.1260.10">
    <property type="match status" value="1"/>
</dbReference>
<dbReference type="InterPro" id="IPR012347">
    <property type="entry name" value="Ferritin-like"/>
</dbReference>
<dbReference type="InterPro" id="IPR009040">
    <property type="entry name" value="Ferritin-like_diiron"/>
</dbReference>
<evidence type="ECO:0000256" key="3">
    <source>
        <dbReference type="ARBA" id="ARBA00023002"/>
    </source>
</evidence>
<dbReference type="GO" id="GO:0008198">
    <property type="term" value="F:ferrous iron binding"/>
    <property type="evidence" value="ECO:0007669"/>
    <property type="project" value="TreeGrafter"/>
</dbReference>
<evidence type="ECO:0000256" key="2">
    <source>
        <dbReference type="ARBA" id="ARBA00022723"/>
    </source>
</evidence>
<dbReference type="Pfam" id="PF00210">
    <property type="entry name" value="Ferritin"/>
    <property type="match status" value="1"/>
</dbReference>
<dbReference type="GO" id="GO:0006826">
    <property type="term" value="P:iron ion transport"/>
    <property type="evidence" value="ECO:0007669"/>
    <property type="project" value="InterPro"/>
</dbReference>
<dbReference type="RefSeq" id="WP_142094856.1">
    <property type="nucleotide sequence ID" value="NZ_VIGH01000001.1"/>
</dbReference>
<evidence type="ECO:0000259" key="7">
    <source>
        <dbReference type="PROSITE" id="PS50905"/>
    </source>
</evidence>
<dbReference type="GO" id="GO:0006879">
    <property type="term" value="P:intracellular iron ion homeostasis"/>
    <property type="evidence" value="ECO:0007669"/>
    <property type="project" value="UniProtKB-KW"/>
</dbReference>
<evidence type="ECO:0000256" key="1">
    <source>
        <dbReference type="ARBA" id="ARBA00022434"/>
    </source>
</evidence>
<evidence type="ECO:0000313" key="9">
    <source>
        <dbReference type="Proteomes" id="UP000316256"/>
    </source>
</evidence>
<dbReference type="GO" id="GO:0004322">
    <property type="term" value="F:ferroxidase activity"/>
    <property type="evidence" value="ECO:0007669"/>
    <property type="project" value="TreeGrafter"/>
</dbReference>
<keyword evidence="3" id="KW-0560">Oxidoreductase</keyword>
<dbReference type="GO" id="GO:0005829">
    <property type="term" value="C:cytosol"/>
    <property type="evidence" value="ECO:0007669"/>
    <property type="project" value="TreeGrafter"/>
</dbReference>
<dbReference type="InterPro" id="IPR009078">
    <property type="entry name" value="Ferritin-like_SF"/>
</dbReference>
<dbReference type="AlphaFoldDB" id="A0A541BR00"/>
<feature type="binding site" evidence="5">
    <location>
        <position position="54"/>
    </location>
    <ligand>
        <name>Fe cation</name>
        <dbReference type="ChEBI" id="CHEBI:24875"/>
        <label>1</label>
    </ligand>
</feature>
<keyword evidence="2 5" id="KW-0479">Metal-binding</keyword>
<accession>A0A541BR00</accession>
<dbReference type="CDD" id="cd01055">
    <property type="entry name" value="Nonheme_Ferritin"/>
    <property type="match status" value="1"/>
</dbReference>
<comment type="caution">
    <text evidence="8">The sequence shown here is derived from an EMBL/GenBank/DDBJ whole genome shotgun (WGS) entry which is preliminary data.</text>
</comment>
<dbReference type="SUPFAM" id="SSF47240">
    <property type="entry name" value="Ferritin-like"/>
    <property type="match status" value="1"/>
</dbReference>
<dbReference type="Proteomes" id="UP000316256">
    <property type="component" value="Unassembled WGS sequence"/>
</dbReference>
<reference evidence="8 9" key="1">
    <citation type="submission" date="2019-06" db="EMBL/GenBank/DDBJ databases">
        <title>Rhodococcus spaelei sp. nov., isolated from a cave.</title>
        <authorList>
            <person name="Lee S.D."/>
        </authorList>
    </citation>
    <scope>NUCLEOTIDE SEQUENCE [LARGE SCALE GENOMIC DNA]</scope>
    <source>
        <strain evidence="8 9">C9-5</strain>
    </source>
</reference>
<feature type="binding site" evidence="5">
    <location>
        <position position="131"/>
    </location>
    <ligand>
        <name>Fe cation</name>
        <dbReference type="ChEBI" id="CHEBI:24875"/>
        <label>1</label>
    </ligand>
</feature>
<dbReference type="PROSITE" id="PS50905">
    <property type="entry name" value="FERRITIN_LIKE"/>
    <property type="match status" value="1"/>
</dbReference>
<name>A0A541BR00_9NOCA</name>
<proteinExistence type="predicted"/>
<evidence type="ECO:0000256" key="6">
    <source>
        <dbReference type="RuleBase" id="RU361145"/>
    </source>
</evidence>
<feature type="binding site" evidence="5">
    <location>
        <position position="98"/>
    </location>
    <ligand>
        <name>Fe cation</name>
        <dbReference type="ChEBI" id="CHEBI:24875"/>
        <label>1</label>
    </ligand>
</feature>
<sequence>MSNPRERSEFHDLLRTQVRNEFTASQQYLAVAVYFDGHDLPQLAARFYSQANEERNHAMMMIQYLLDNDLEVQIPGIDEVVTEFGSVREPVELALNQERAVTDQITKLARTARDTGDYLGEQFMQWFLKEQVEEVASMTTLLTIVDRAGDNLFNIEDFVAREMNSASAADATAPRPAGGGAA</sequence>
<feature type="domain" description="Ferritin-like diiron" evidence="7">
    <location>
        <begin position="4"/>
        <end position="149"/>
    </location>
</feature>
<keyword evidence="1 6" id="KW-0409">Iron storage</keyword>
<gene>
    <name evidence="8" type="ORF">FK531_01375</name>
</gene>
<keyword evidence="4 5" id="KW-0408">Iron</keyword>
<dbReference type="PANTHER" id="PTHR11431">
    <property type="entry name" value="FERRITIN"/>
    <property type="match status" value="1"/>
</dbReference>
<evidence type="ECO:0000256" key="5">
    <source>
        <dbReference type="PIRSR" id="PIRSR601519-1"/>
    </source>
</evidence>
<dbReference type="OrthoDB" id="9801481at2"/>
<protein>
    <recommendedName>
        <fullName evidence="6">Ferritin</fullName>
    </recommendedName>
</protein>
<keyword evidence="9" id="KW-1185">Reference proteome</keyword>
<evidence type="ECO:0000256" key="4">
    <source>
        <dbReference type="ARBA" id="ARBA00023004"/>
    </source>
</evidence>
<evidence type="ECO:0000313" key="8">
    <source>
        <dbReference type="EMBL" id="TQF74772.1"/>
    </source>
</evidence>
<dbReference type="PANTHER" id="PTHR11431:SF127">
    <property type="entry name" value="BACTERIAL NON-HEME FERRITIN"/>
    <property type="match status" value="1"/>
</dbReference>
<dbReference type="GO" id="GO:0008199">
    <property type="term" value="F:ferric iron binding"/>
    <property type="evidence" value="ECO:0007669"/>
    <property type="project" value="InterPro"/>
</dbReference>
<feature type="binding site" evidence="5">
    <location>
        <position position="21"/>
    </location>
    <ligand>
        <name>Fe cation</name>
        <dbReference type="ChEBI" id="CHEBI:24875"/>
        <label>1</label>
    </ligand>
</feature>
<dbReference type="EMBL" id="VIGH01000001">
    <property type="protein sequence ID" value="TQF74772.1"/>
    <property type="molecule type" value="Genomic_DNA"/>
</dbReference>